<feature type="compositionally biased region" description="Low complexity" evidence="1">
    <location>
        <begin position="1"/>
        <end position="19"/>
    </location>
</feature>
<proteinExistence type="predicted"/>
<comment type="caution">
    <text evidence="2">The sequence shown here is derived from an EMBL/GenBank/DDBJ whole genome shotgun (WGS) entry which is preliminary data.</text>
</comment>
<name>A0A9P0PCI2_ACAOB</name>
<dbReference type="Proteomes" id="UP001152888">
    <property type="component" value="Unassembled WGS sequence"/>
</dbReference>
<evidence type="ECO:0000313" key="3">
    <source>
        <dbReference type="Proteomes" id="UP001152888"/>
    </source>
</evidence>
<reference evidence="2" key="1">
    <citation type="submission" date="2022-03" db="EMBL/GenBank/DDBJ databases">
        <authorList>
            <person name="Sayadi A."/>
        </authorList>
    </citation>
    <scope>NUCLEOTIDE SEQUENCE</scope>
</reference>
<dbReference type="OrthoDB" id="6769558at2759"/>
<evidence type="ECO:0000313" key="2">
    <source>
        <dbReference type="EMBL" id="CAH1977833.1"/>
    </source>
</evidence>
<dbReference type="AlphaFoldDB" id="A0A9P0PCI2"/>
<evidence type="ECO:0000256" key="1">
    <source>
        <dbReference type="SAM" id="MobiDB-lite"/>
    </source>
</evidence>
<accession>A0A9P0PCI2</accession>
<protein>
    <submittedName>
        <fullName evidence="2">Uncharacterized protein</fullName>
    </submittedName>
</protein>
<keyword evidence="3" id="KW-1185">Reference proteome</keyword>
<sequence>MTAPSSTVVPPTPLHPLSSAGGPHLPHYLSRQARLTVQAVSRPRPRSPSTRCFAVSAAGGASPAGAGENSVLQALSPCNCIMPRITFDCLRCKSWCVNLENAFEAVCLKTRLFTVDLGKPTPSVTADADRLAVMETLGYGAAFTAAIVRSVIRYLRLYSLTILELSVYGTSASVLVAVRSLLRRFGVHSRWYEDRSREIRELYFEYRIVDILHKKWKTCQEKVGVRGRTERRVWGCVCRFESAGMEFGGVCHRIEKYSGIAGGEGCHVRRDCDRGGDCLSFKRGVPEHTKLALALGCLRGLASEWASLKKDSLIDFATFEQAFKERCGGVEKQRELFMTLVYGIHPGGRRADYFLILMSQANFLDNKIPIVNLIGMLAKHFDAEI</sequence>
<feature type="region of interest" description="Disordered" evidence="1">
    <location>
        <begin position="1"/>
        <end position="21"/>
    </location>
</feature>
<dbReference type="EMBL" id="CAKOFQ010006866">
    <property type="protein sequence ID" value="CAH1977833.1"/>
    <property type="molecule type" value="Genomic_DNA"/>
</dbReference>
<organism evidence="2 3">
    <name type="scientific">Acanthoscelides obtectus</name>
    <name type="common">Bean weevil</name>
    <name type="synonym">Bruchus obtectus</name>
    <dbReference type="NCBI Taxonomy" id="200917"/>
    <lineage>
        <taxon>Eukaryota</taxon>
        <taxon>Metazoa</taxon>
        <taxon>Ecdysozoa</taxon>
        <taxon>Arthropoda</taxon>
        <taxon>Hexapoda</taxon>
        <taxon>Insecta</taxon>
        <taxon>Pterygota</taxon>
        <taxon>Neoptera</taxon>
        <taxon>Endopterygota</taxon>
        <taxon>Coleoptera</taxon>
        <taxon>Polyphaga</taxon>
        <taxon>Cucujiformia</taxon>
        <taxon>Chrysomeloidea</taxon>
        <taxon>Chrysomelidae</taxon>
        <taxon>Bruchinae</taxon>
        <taxon>Bruchini</taxon>
        <taxon>Acanthoscelides</taxon>
    </lineage>
</organism>
<gene>
    <name evidence="2" type="ORF">ACAOBT_LOCUS12908</name>
</gene>